<dbReference type="AlphaFoldDB" id="A0A226HJ39"/>
<keyword evidence="2" id="KW-1185">Reference proteome</keyword>
<gene>
    <name evidence="1" type="ORF">B0A66_06525</name>
</gene>
<protein>
    <submittedName>
        <fullName evidence="1">Uncharacterized protein</fullName>
    </submittedName>
</protein>
<accession>A0A226HJ39</accession>
<evidence type="ECO:0000313" key="2">
    <source>
        <dbReference type="Proteomes" id="UP000198345"/>
    </source>
</evidence>
<sequence length="157" mass="18113">MKKIFLIILLFIIVKSYSQACGSGIFKIEFYVVNEEKEKLTYEVIDLNDDNLNVLMSDNKIESIYNGIIINTELINELNLSKSTSEQLPFKNILERRGTISKGKLEFKTRELSNKISLLKIKTNKYVFYIMANLFGGCNRTTFVILGEKPILELNKM</sequence>
<reference evidence="1 2" key="1">
    <citation type="submission" date="2016-11" db="EMBL/GenBank/DDBJ databases">
        <title>Whole genomes of Flavobacteriaceae.</title>
        <authorList>
            <person name="Stine C."/>
            <person name="Li C."/>
            <person name="Tadesse D."/>
        </authorList>
    </citation>
    <scope>NUCLEOTIDE SEQUENCE [LARGE SCALE GENOMIC DNA]</scope>
    <source>
        <strain evidence="1 2">DSM 18292</strain>
    </source>
</reference>
<organism evidence="1 2">
    <name type="scientific">Flavobacterium hercynium</name>
    <dbReference type="NCBI Taxonomy" id="387094"/>
    <lineage>
        <taxon>Bacteria</taxon>
        <taxon>Pseudomonadati</taxon>
        <taxon>Bacteroidota</taxon>
        <taxon>Flavobacteriia</taxon>
        <taxon>Flavobacteriales</taxon>
        <taxon>Flavobacteriaceae</taxon>
        <taxon>Flavobacterium</taxon>
    </lineage>
</organism>
<proteinExistence type="predicted"/>
<name>A0A226HJ39_9FLAO</name>
<dbReference type="Proteomes" id="UP000198345">
    <property type="component" value="Unassembled WGS sequence"/>
</dbReference>
<dbReference type="EMBL" id="MUGW01000013">
    <property type="protein sequence ID" value="OXA93480.1"/>
    <property type="molecule type" value="Genomic_DNA"/>
</dbReference>
<evidence type="ECO:0000313" key="1">
    <source>
        <dbReference type="EMBL" id="OXA93480.1"/>
    </source>
</evidence>
<dbReference type="RefSeq" id="WP_089049046.1">
    <property type="nucleotide sequence ID" value="NZ_FXTV01000014.1"/>
</dbReference>
<dbReference type="OrthoDB" id="1189624at2"/>
<comment type="caution">
    <text evidence="1">The sequence shown here is derived from an EMBL/GenBank/DDBJ whole genome shotgun (WGS) entry which is preliminary data.</text>
</comment>